<evidence type="ECO:0000313" key="3">
    <source>
        <dbReference type="Proteomes" id="UP000222296"/>
    </source>
</evidence>
<name>A0AAP9ISA1_AGRTU</name>
<reference evidence="2 3" key="1">
    <citation type="journal article" date="2017" name="Genome Announc.">
        <title>Draft Genome Sequence of Agrobacterium tumefaciens Biovar 1 Strain 186, Isolated from Walnut.</title>
        <authorList>
            <person name="Poret-Peterson A.T."/>
            <person name="Bhatnagar S."/>
            <person name="McClean A.E."/>
            <person name="Kluepfel D.A."/>
        </authorList>
    </citation>
    <scope>NUCLEOTIDE SEQUENCE [LARGE SCALE GENOMIC DNA]</scope>
    <source>
        <strain evidence="2 3">186</strain>
    </source>
</reference>
<dbReference type="Proteomes" id="UP000222296">
    <property type="component" value="Plasmid pAt"/>
</dbReference>
<sequence>MKKIALAATLAAVAGFSGQAFADQPHHGKPHKLVCHTEHHKVKVHGKWIIKETKICK</sequence>
<dbReference type="EMBL" id="CP042276">
    <property type="protein sequence ID" value="QHW12016.1"/>
    <property type="molecule type" value="Genomic_DNA"/>
</dbReference>
<proteinExistence type="predicted"/>
<geneLocation type="plasmid" evidence="3">
    <name>pat</name>
</geneLocation>
<dbReference type="AlphaFoldDB" id="A0AAP9ISA1"/>
<organism evidence="2 3">
    <name type="scientific">Agrobacterium tumefaciens</name>
    <dbReference type="NCBI Taxonomy" id="358"/>
    <lineage>
        <taxon>Bacteria</taxon>
        <taxon>Pseudomonadati</taxon>
        <taxon>Pseudomonadota</taxon>
        <taxon>Alphaproteobacteria</taxon>
        <taxon>Hyphomicrobiales</taxon>
        <taxon>Rhizobiaceae</taxon>
        <taxon>Rhizobium/Agrobacterium group</taxon>
        <taxon>Agrobacterium</taxon>
        <taxon>Agrobacterium tumefaciens complex</taxon>
    </lineage>
</organism>
<feature type="chain" id="PRO_5043050219" evidence="1">
    <location>
        <begin position="23"/>
        <end position="57"/>
    </location>
</feature>
<dbReference type="RefSeq" id="WP_163118024.1">
    <property type="nucleotide sequence ID" value="NZ_CP042276.1"/>
</dbReference>
<protein>
    <submittedName>
        <fullName evidence="2">Uncharacterized protein</fullName>
    </submittedName>
</protein>
<feature type="signal peptide" evidence="1">
    <location>
        <begin position="1"/>
        <end position="22"/>
    </location>
</feature>
<keyword evidence="1" id="KW-0732">Signal</keyword>
<accession>A0AAP9ISA1</accession>
<evidence type="ECO:0000313" key="2">
    <source>
        <dbReference type="EMBL" id="QHW12016.1"/>
    </source>
</evidence>
<keyword evidence="2" id="KW-0614">Plasmid</keyword>
<gene>
    <name evidence="2" type="ORF">CG010_28100</name>
</gene>
<evidence type="ECO:0000256" key="1">
    <source>
        <dbReference type="SAM" id="SignalP"/>
    </source>
</evidence>